<keyword evidence="1" id="KW-0472">Membrane</keyword>
<keyword evidence="3" id="KW-1185">Reference proteome</keyword>
<organism evidence="2 3">
    <name type="scientific">Actinomadura fulvescens</name>
    <dbReference type="NCBI Taxonomy" id="46160"/>
    <lineage>
        <taxon>Bacteria</taxon>
        <taxon>Bacillati</taxon>
        <taxon>Actinomycetota</taxon>
        <taxon>Actinomycetes</taxon>
        <taxon>Streptosporangiales</taxon>
        <taxon>Thermomonosporaceae</taxon>
        <taxon>Actinomadura</taxon>
    </lineage>
</organism>
<evidence type="ECO:0000313" key="3">
    <source>
        <dbReference type="Proteomes" id="UP001501509"/>
    </source>
</evidence>
<dbReference type="Proteomes" id="UP001501509">
    <property type="component" value="Unassembled WGS sequence"/>
</dbReference>
<sequence length="393" mass="42110">MRDDVVEERLRAAFGEVAEEQVRPHPGAYAENRRRLRRARTRRRAAVPIMAAAAAAAVAVPFLVADATRDAEDRDTASPLAPRVLDDPAKLVDPASLVRISGVPGFRVDALGSDGSVLGRTPDAKVWRAGPTTRTPVATGVRAQGGLSTGSGAFTWIKPGGFDLECRDATGKTRVVSPQSAEAKRPVWADGGFLAWSDIMRQPFTAEGCRRPGKAVPNHGKAVLGDAVAFSAPDLWVVEPSNDKVLRQVDVRTGRIVKETPLPAGVRGQTMADTDQTWYAAANKHVFAWVAGGTLRTADRSGRAQDAVPLPRWLHPGAKGAQATMTAGNRHVAYSVTGADGHRQAVLFDPLADRAVSWRGVIHVAGDWLLWSDGRDYRMGRVLPTRPVGVTTP</sequence>
<proteinExistence type="predicted"/>
<gene>
    <name evidence="2" type="ORF">GCM10010411_10550</name>
</gene>
<comment type="caution">
    <text evidence="2">The sequence shown here is derived from an EMBL/GenBank/DDBJ whole genome shotgun (WGS) entry which is preliminary data.</text>
</comment>
<accession>A0ABN3PFP7</accession>
<name>A0ABN3PFP7_9ACTN</name>
<dbReference type="RefSeq" id="WP_344538148.1">
    <property type="nucleotide sequence ID" value="NZ_BAAATD010000001.1"/>
</dbReference>
<evidence type="ECO:0008006" key="4">
    <source>
        <dbReference type="Google" id="ProtNLM"/>
    </source>
</evidence>
<evidence type="ECO:0000256" key="1">
    <source>
        <dbReference type="SAM" id="Phobius"/>
    </source>
</evidence>
<dbReference type="InterPro" id="IPR011048">
    <property type="entry name" value="Haem_d1_sf"/>
</dbReference>
<dbReference type="EMBL" id="BAAATD010000001">
    <property type="protein sequence ID" value="GAA2579884.1"/>
    <property type="molecule type" value="Genomic_DNA"/>
</dbReference>
<keyword evidence="1" id="KW-0812">Transmembrane</keyword>
<keyword evidence="1" id="KW-1133">Transmembrane helix</keyword>
<evidence type="ECO:0000313" key="2">
    <source>
        <dbReference type="EMBL" id="GAA2579884.1"/>
    </source>
</evidence>
<protein>
    <recommendedName>
        <fullName evidence="4">WD40 repeat domain-containing protein</fullName>
    </recommendedName>
</protein>
<feature type="transmembrane region" description="Helical" evidence="1">
    <location>
        <begin position="45"/>
        <end position="64"/>
    </location>
</feature>
<reference evidence="2 3" key="1">
    <citation type="journal article" date="2019" name="Int. J. Syst. Evol. Microbiol.">
        <title>The Global Catalogue of Microorganisms (GCM) 10K type strain sequencing project: providing services to taxonomists for standard genome sequencing and annotation.</title>
        <authorList>
            <consortium name="The Broad Institute Genomics Platform"/>
            <consortium name="The Broad Institute Genome Sequencing Center for Infectious Disease"/>
            <person name="Wu L."/>
            <person name="Ma J."/>
        </authorList>
    </citation>
    <scope>NUCLEOTIDE SEQUENCE [LARGE SCALE GENOMIC DNA]</scope>
    <source>
        <strain evidence="2 3">JCM 6833</strain>
    </source>
</reference>
<dbReference type="SUPFAM" id="SSF51004">
    <property type="entry name" value="C-terminal (heme d1) domain of cytochrome cd1-nitrite reductase"/>
    <property type="match status" value="1"/>
</dbReference>